<dbReference type="SUPFAM" id="SSF88723">
    <property type="entry name" value="PIN domain-like"/>
    <property type="match status" value="1"/>
</dbReference>
<organism evidence="2 3">
    <name type="scientific">Roseofilum reptotaenium AO1-A</name>
    <dbReference type="NCBI Taxonomy" id="1925591"/>
    <lineage>
        <taxon>Bacteria</taxon>
        <taxon>Bacillati</taxon>
        <taxon>Cyanobacteriota</taxon>
        <taxon>Cyanophyceae</taxon>
        <taxon>Desertifilales</taxon>
        <taxon>Desertifilaceae</taxon>
        <taxon>Roseofilum</taxon>
    </lineage>
</organism>
<feature type="domain" description="PIN" evidence="1">
    <location>
        <begin position="8"/>
        <end position="114"/>
    </location>
</feature>
<dbReference type="InterPro" id="IPR029060">
    <property type="entry name" value="PIN-like_dom_sf"/>
</dbReference>
<comment type="caution">
    <text evidence="2">The sequence shown here is derived from an EMBL/GenBank/DDBJ whole genome shotgun (WGS) entry which is preliminary data.</text>
</comment>
<dbReference type="Pfam" id="PF13470">
    <property type="entry name" value="PIN_3"/>
    <property type="match status" value="1"/>
</dbReference>
<proteinExistence type="predicted"/>
<keyword evidence="3" id="KW-1185">Reference proteome</keyword>
<name>A0A1L9QNQ0_9CYAN</name>
<dbReference type="InterPro" id="IPR002850">
    <property type="entry name" value="PIN_toxin-like"/>
</dbReference>
<dbReference type="Proteomes" id="UP000183940">
    <property type="component" value="Unassembled WGS sequence"/>
</dbReference>
<gene>
    <name evidence="2" type="ORF">BI308_17500</name>
</gene>
<dbReference type="PANTHER" id="PTHR34610">
    <property type="entry name" value="SSL7007 PROTEIN"/>
    <property type="match status" value="1"/>
</dbReference>
<reference evidence="2" key="1">
    <citation type="submission" date="2016-10" db="EMBL/GenBank/DDBJ databases">
        <title>CRISPR-Cas defence system in Roseofilum reptotaenium: evidence of a bacteriophage-cyanobacterium arms race in the coral black band disease.</title>
        <authorList>
            <person name="Buerger P."/>
            <person name="Wood-Charlson E.M."/>
            <person name="Weynberg K.D."/>
            <person name="Willis B."/>
            <person name="Van Oppen M.J."/>
        </authorList>
    </citation>
    <scope>NUCLEOTIDE SEQUENCE [LARGE SCALE GENOMIC DNA]</scope>
    <source>
        <strain evidence="2">AO1-A</strain>
    </source>
</reference>
<dbReference type="PANTHER" id="PTHR34610:SF3">
    <property type="entry name" value="SSL7007 PROTEIN"/>
    <property type="match status" value="1"/>
</dbReference>
<sequence>MLTVPLFRVVVDTNVVFEGLTKQGSAAGFVIDAWLAGLIQVHVSNALAYEYEDVLSRKLSAARWQELQPVLGTLLNYSQFTKIYYSWRPTSPDAGDDLVIDCAMNANAMIATSNLRDFRNARESLGLQVITPAQLVAQLALEGS</sequence>
<accession>A0A1L9QNQ0</accession>
<dbReference type="InterPro" id="IPR002716">
    <property type="entry name" value="PIN_dom"/>
</dbReference>
<dbReference type="AlphaFoldDB" id="A0A1L9QNQ0"/>
<dbReference type="STRING" id="1925591.BI308_17500"/>
<protein>
    <submittedName>
        <fullName evidence="2">Toxin-antitoxin system toxin component, PIN family protein</fullName>
    </submittedName>
</protein>
<evidence type="ECO:0000259" key="1">
    <source>
        <dbReference type="Pfam" id="PF13470"/>
    </source>
</evidence>
<dbReference type="EMBL" id="MLAW01000034">
    <property type="protein sequence ID" value="OJJ24272.1"/>
    <property type="molecule type" value="Genomic_DNA"/>
</dbReference>
<evidence type="ECO:0000313" key="3">
    <source>
        <dbReference type="Proteomes" id="UP000183940"/>
    </source>
</evidence>
<evidence type="ECO:0000313" key="2">
    <source>
        <dbReference type="EMBL" id="OJJ24272.1"/>
    </source>
</evidence>